<evidence type="ECO:0000313" key="2">
    <source>
        <dbReference type="Proteomes" id="UP000679226"/>
    </source>
</evidence>
<protein>
    <submittedName>
        <fullName evidence="1">Uncharacterized protein</fullName>
    </submittedName>
</protein>
<proteinExistence type="predicted"/>
<dbReference type="EMBL" id="CP072227">
    <property type="protein sequence ID" value="QUT44574.1"/>
    <property type="molecule type" value="Genomic_DNA"/>
</dbReference>
<reference evidence="1" key="1">
    <citation type="journal article" date="2021" name="PLoS Genet.">
        <title>Mobile Type VI secretion system loci of the gut Bacteroidales display extensive intra-ecosystem transfer, multi-species spread and geographical clustering.</title>
        <authorList>
            <person name="Garcia-Bayona L."/>
            <person name="Coyne M.J."/>
            <person name="Comstock L.E."/>
        </authorList>
    </citation>
    <scope>NUCLEOTIDE SEQUENCE</scope>
    <source>
        <strain evidence="1">CL11T00C20</strain>
    </source>
</reference>
<dbReference type="AlphaFoldDB" id="A0A975Q578"/>
<accession>A0A975Q578</accession>
<name>A0A975Q578_9BACE</name>
<dbReference type="KEGG" id="beg:INE88_01374"/>
<organism evidence="1 2">
    <name type="scientific">Bacteroides eggerthii</name>
    <dbReference type="NCBI Taxonomy" id="28111"/>
    <lineage>
        <taxon>Bacteria</taxon>
        <taxon>Pseudomonadati</taxon>
        <taxon>Bacteroidota</taxon>
        <taxon>Bacteroidia</taxon>
        <taxon>Bacteroidales</taxon>
        <taxon>Bacteroidaceae</taxon>
        <taxon>Bacteroides</taxon>
    </lineage>
</organism>
<evidence type="ECO:0000313" key="1">
    <source>
        <dbReference type="EMBL" id="QUT44574.1"/>
    </source>
</evidence>
<dbReference type="Proteomes" id="UP000679226">
    <property type="component" value="Chromosome"/>
</dbReference>
<sequence>MLNTLCGNVVSLPGFKNIGGVVSVNCKVYITDFTVLHFKFYTYHPLIKITQYYLPDYK</sequence>
<gene>
    <name evidence="1" type="ORF">INE88_01374</name>
</gene>